<name>A0ABR3EX56_9AGAR</name>
<feature type="region of interest" description="Disordered" evidence="1">
    <location>
        <begin position="119"/>
        <end position="140"/>
    </location>
</feature>
<dbReference type="Pfam" id="PF01593">
    <property type="entry name" value="Amino_oxidase"/>
    <property type="match status" value="1"/>
</dbReference>
<dbReference type="Gene3D" id="3.90.660.10">
    <property type="match status" value="1"/>
</dbReference>
<dbReference type="Gene3D" id="3.50.50.60">
    <property type="entry name" value="FAD/NAD(P)-binding domain"/>
    <property type="match status" value="1"/>
</dbReference>
<evidence type="ECO:0000259" key="2">
    <source>
        <dbReference type="Pfam" id="PF01593"/>
    </source>
</evidence>
<dbReference type="SUPFAM" id="SSF51905">
    <property type="entry name" value="FAD/NAD(P)-binding domain"/>
    <property type="match status" value="1"/>
</dbReference>
<evidence type="ECO:0000256" key="1">
    <source>
        <dbReference type="SAM" id="MobiDB-lite"/>
    </source>
</evidence>
<gene>
    <name evidence="3" type="ORF">V5O48_014508</name>
</gene>
<comment type="caution">
    <text evidence="3">The sequence shown here is derived from an EMBL/GenBank/DDBJ whole genome shotgun (WGS) entry which is preliminary data.</text>
</comment>
<dbReference type="SUPFAM" id="SSF54373">
    <property type="entry name" value="FAD-linked reductases, C-terminal domain"/>
    <property type="match status" value="1"/>
</dbReference>
<dbReference type="InterPro" id="IPR002937">
    <property type="entry name" value="Amino_oxidase"/>
</dbReference>
<evidence type="ECO:0000313" key="3">
    <source>
        <dbReference type="EMBL" id="KAL0567483.1"/>
    </source>
</evidence>
<sequence>MAADSSKDKGSRPRTVGIVGGGISGLYTALLLRRENVNFHIFEGSETTGGRVRTHYFSQEKDQYFEAGAMRIPKSEFHTITFNLIDYLNENAGSQDKDRKIDLIPYVLTTTGNQLLVNGNSNTSTTTGSDVAGDTTPSSVNWNVPDEYKNTPARDLMGTAIGEYRKRLADSIAEGQFEKVFREIISEVDNISFRYFLQHPPANATRKGYPPSVIDFMETVLSQTNQYMLSVPELLMQNLDFGESEWKTIDRGMSRLPEAMAALITQDKITYGARVNSLELVDPGTEFPNGGVTVGAVGYNGQLKMTFDKVVLAIPPAAVKMLISRPSWSPEKDMAIRSIHFEALFKMGMRFKRRFWEQVKPPSLGGQSTTDLPIRWVVFPSNGIGSDDTGVLLVYAWMTDATTWLPLTPIERRQLAINNLEQLYDGRLGNDTITSLLIETSEAIWSQSTATGDAMFLPGQFLDRFDAARKSEGNIYFAGEHLSFHHTWISGAADSALNTTRDLLDDPNLPGLSTQARDGPKGSAPDLPPLKCSFRPANPLNLPLGPQYFNGNEGEASNAPYHLGNDDLHLVGPAVTHLRLGFPR</sequence>
<dbReference type="Gene3D" id="1.10.405.10">
    <property type="entry name" value="Guanine Nucleotide Dissociation Inhibitor, domain 1"/>
    <property type="match status" value="1"/>
</dbReference>
<protein>
    <recommendedName>
        <fullName evidence="2">Amine oxidase domain-containing protein</fullName>
    </recommendedName>
</protein>
<evidence type="ECO:0000313" key="4">
    <source>
        <dbReference type="Proteomes" id="UP001465976"/>
    </source>
</evidence>
<dbReference type="PANTHER" id="PTHR10742:SF342">
    <property type="entry name" value="AMINE OXIDASE"/>
    <property type="match status" value="1"/>
</dbReference>
<dbReference type="EMBL" id="JBAHYK010001576">
    <property type="protein sequence ID" value="KAL0567483.1"/>
    <property type="molecule type" value="Genomic_DNA"/>
</dbReference>
<feature type="compositionally biased region" description="Low complexity" evidence="1">
    <location>
        <begin position="119"/>
        <end position="129"/>
    </location>
</feature>
<proteinExistence type="predicted"/>
<feature type="domain" description="Amine oxidase" evidence="2">
    <location>
        <begin position="23"/>
        <end position="504"/>
    </location>
</feature>
<dbReference type="InterPro" id="IPR050281">
    <property type="entry name" value="Flavin_monoamine_oxidase"/>
</dbReference>
<reference evidence="3 4" key="1">
    <citation type="submission" date="2024-02" db="EMBL/GenBank/DDBJ databases">
        <title>A draft genome for the cacao thread blight pathogen Marasmius crinis-equi.</title>
        <authorList>
            <person name="Cohen S.P."/>
            <person name="Baruah I.K."/>
            <person name="Amoako-Attah I."/>
            <person name="Bukari Y."/>
            <person name="Meinhardt L.W."/>
            <person name="Bailey B.A."/>
        </authorList>
    </citation>
    <scope>NUCLEOTIDE SEQUENCE [LARGE SCALE GENOMIC DNA]</scope>
    <source>
        <strain evidence="3 4">GH-76</strain>
    </source>
</reference>
<dbReference type="InterPro" id="IPR036188">
    <property type="entry name" value="FAD/NAD-bd_sf"/>
</dbReference>
<accession>A0ABR3EX56</accession>
<feature type="region of interest" description="Disordered" evidence="1">
    <location>
        <begin position="506"/>
        <end position="528"/>
    </location>
</feature>
<dbReference type="Proteomes" id="UP001465976">
    <property type="component" value="Unassembled WGS sequence"/>
</dbReference>
<keyword evidence="4" id="KW-1185">Reference proteome</keyword>
<organism evidence="3 4">
    <name type="scientific">Marasmius crinis-equi</name>
    <dbReference type="NCBI Taxonomy" id="585013"/>
    <lineage>
        <taxon>Eukaryota</taxon>
        <taxon>Fungi</taxon>
        <taxon>Dikarya</taxon>
        <taxon>Basidiomycota</taxon>
        <taxon>Agaricomycotina</taxon>
        <taxon>Agaricomycetes</taxon>
        <taxon>Agaricomycetidae</taxon>
        <taxon>Agaricales</taxon>
        <taxon>Marasmiineae</taxon>
        <taxon>Marasmiaceae</taxon>
        <taxon>Marasmius</taxon>
    </lineage>
</organism>
<dbReference type="PANTHER" id="PTHR10742">
    <property type="entry name" value="FLAVIN MONOAMINE OXIDASE"/>
    <property type="match status" value="1"/>
</dbReference>